<evidence type="ECO:0000259" key="10">
    <source>
        <dbReference type="Pfam" id="PF13193"/>
    </source>
</evidence>
<gene>
    <name evidence="11" type="ORF">BHQ17_17190</name>
</gene>
<feature type="domain" description="AMP-binding enzyme C-terminal" evidence="10">
    <location>
        <begin position="419"/>
        <end position="494"/>
    </location>
</feature>
<dbReference type="SUPFAM" id="SSF56801">
    <property type="entry name" value="Acetyl-CoA synthetase-like"/>
    <property type="match status" value="1"/>
</dbReference>
<feature type="domain" description="AMP-dependent synthetase/ligase" evidence="9">
    <location>
        <begin position="13"/>
        <end position="368"/>
    </location>
</feature>
<dbReference type="Proteomes" id="UP000094243">
    <property type="component" value="Unassembled WGS sequence"/>
</dbReference>
<evidence type="ECO:0000259" key="9">
    <source>
        <dbReference type="Pfam" id="PF00501"/>
    </source>
</evidence>
<accession>A0A1E3RMK1</accession>
<evidence type="ECO:0000256" key="8">
    <source>
        <dbReference type="ARBA" id="ARBA00083882"/>
    </source>
</evidence>
<evidence type="ECO:0000256" key="3">
    <source>
        <dbReference type="ARBA" id="ARBA00026121"/>
    </source>
</evidence>
<comment type="similarity">
    <text evidence="1">Belongs to the ATP-dependent AMP-binding enzyme family.</text>
</comment>
<dbReference type="NCBIfam" id="NF004837">
    <property type="entry name" value="PRK06187.1"/>
    <property type="match status" value="1"/>
</dbReference>
<dbReference type="Pfam" id="PF00501">
    <property type="entry name" value="AMP-binding"/>
    <property type="match status" value="1"/>
</dbReference>
<dbReference type="OrthoDB" id="9803968at2"/>
<evidence type="ECO:0000256" key="4">
    <source>
        <dbReference type="ARBA" id="ARBA00036813"/>
    </source>
</evidence>
<dbReference type="PANTHER" id="PTHR43201:SF5">
    <property type="entry name" value="MEDIUM-CHAIN ACYL-COA LIGASE ACSF2, MITOCHONDRIAL"/>
    <property type="match status" value="1"/>
</dbReference>
<dbReference type="InterPro" id="IPR045851">
    <property type="entry name" value="AMP-bd_C_sf"/>
</dbReference>
<proteinExistence type="inferred from homology"/>
<dbReference type="Pfam" id="PF13193">
    <property type="entry name" value="AMP-binding_C"/>
    <property type="match status" value="1"/>
</dbReference>
<comment type="catalytic activity">
    <reaction evidence="4">
        <text>a long-chain fatty acid + ATP + CoA = a long-chain fatty acyl-CoA + AMP + diphosphate</text>
        <dbReference type="Rhea" id="RHEA:15421"/>
        <dbReference type="ChEBI" id="CHEBI:30616"/>
        <dbReference type="ChEBI" id="CHEBI:33019"/>
        <dbReference type="ChEBI" id="CHEBI:57287"/>
        <dbReference type="ChEBI" id="CHEBI:57560"/>
        <dbReference type="ChEBI" id="CHEBI:83139"/>
        <dbReference type="ChEBI" id="CHEBI:456215"/>
        <dbReference type="EC" id="6.2.1.3"/>
    </reaction>
</comment>
<dbReference type="Gene3D" id="3.40.50.12780">
    <property type="entry name" value="N-terminal domain of ligase-like"/>
    <property type="match status" value="1"/>
</dbReference>
<dbReference type="Gene3D" id="3.30.300.30">
    <property type="match status" value="1"/>
</dbReference>
<name>A0A1E3RMK1_9MYCO</name>
<dbReference type="PROSITE" id="PS00455">
    <property type="entry name" value="AMP_BINDING"/>
    <property type="match status" value="1"/>
</dbReference>
<dbReference type="CDD" id="cd17631">
    <property type="entry name" value="FACL_FadD13-like"/>
    <property type="match status" value="1"/>
</dbReference>
<dbReference type="EMBL" id="MIGZ01000104">
    <property type="protein sequence ID" value="ODQ90627.1"/>
    <property type="molecule type" value="Genomic_DNA"/>
</dbReference>
<evidence type="ECO:0000256" key="1">
    <source>
        <dbReference type="ARBA" id="ARBA00006432"/>
    </source>
</evidence>
<evidence type="ECO:0000256" key="5">
    <source>
        <dbReference type="ARBA" id="ARBA00069710"/>
    </source>
</evidence>
<dbReference type="RefSeq" id="WP_069406355.1">
    <property type="nucleotide sequence ID" value="NZ_MIGZ01000104.1"/>
</dbReference>
<sequence>MPQIATIADVVRAHGAARPEAVALICGERTITYAELDARSSRAAQAMRAAGVGFGDRVAFVEKNGAEFFETMCGLAKLGAVGVPVNWRLAAPEMAHVIADAGAGVVVVGDEFFGHLEAVLDELPDVHTVVAIGAHDRWQAFDDWLACYPAEDPGVTTHSDDVAVMMYTSGTTGAPKGVMLSNANYLAKTVGCAGQWRFTADAVSMAVMPLFHMAGFGWALVGLYVGCPTVVLREVDPHAILAAITRHRVTNMLLVPAVIQRLLATPGVEAADLSSLRVIVYGASPITDDVLIKAIERFDCHLCQVYGMTETTGSITQLDDHDAELLRSCGKAYPWVQVRIVDADGRDVPTGAVGEVWTRSAQNMLGYWNNPEATAATITADGWLKTGDVGYRDDAGYVYLYDRVKDMIVSGGENVYPVEVENVLMAHPQVADVAVIGVPDDTWGEAVKAVVVPATEAALDPADLIRFARDRLAGFKLPKSVDFAAELPRNPSGKLLKRQLREPHWRDVERRVR</sequence>
<dbReference type="InterPro" id="IPR020845">
    <property type="entry name" value="AMP-binding_CS"/>
</dbReference>
<keyword evidence="12" id="KW-1185">Reference proteome</keyword>
<dbReference type="InterPro" id="IPR000873">
    <property type="entry name" value="AMP-dep_synth/lig_dom"/>
</dbReference>
<dbReference type="EC" id="6.2.1.3" evidence="3"/>
<evidence type="ECO:0000313" key="11">
    <source>
        <dbReference type="EMBL" id="ODQ90627.1"/>
    </source>
</evidence>
<organism evidence="11 12">
    <name type="scientific">Mycolicibacterium holsaticum</name>
    <dbReference type="NCBI Taxonomy" id="152142"/>
    <lineage>
        <taxon>Bacteria</taxon>
        <taxon>Bacillati</taxon>
        <taxon>Actinomycetota</taxon>
        <taxon>Actinomycetes</taxon>
        <taxon>Mycobacteriales</taxon>
        <taxon>Mycobacteriaceae</taxon>
        <taxon>Mycolicibacterium</taxon>
    </lineage>
</organism>
<dbReference type="GO" id="GO:0004467">
    <property type="term" value="F:long-chain fatty acid-CoA ligase activity"/>
    <property type="evidence" value="ECO:0007669"/>
    <property type="project" value="UniProtKB-EC"/>
</dbReference>
<dbReference type="GO" id="GO:0031956">
    <property type="term" value="F:medium-chain fatty acid-CoA ligase activity"/>
    <property type="evidence" value="ECO:0007669"/>
    <property type="project" value="TreeGrafter"/>
</dbReference>
<comment type="caution">
    <text evidence="11">The sequence shown here is derived from an EMBL/GenBank/DDBJ whole genome shotgun (WGS) entry which is preliminary data.</text>
</comment>
<dbReference type="PANTHER" id="PTHR43201">
    <property type="entry name" value="ACYL-COA SYNTHETASE"/>
    <property type="match status" value="1"/>
</dbReference>
<evidence type="ECO:0000256" key="2">
    <source>
        <dbReference type="ARBA" id="ARBA00022598"/>
    </source>
</evidence>
<evidence type="ECO:0000256" key="7">
    <source>
        <dbReference type="ARBA" id="ARBA00080667"/>
    </source>
</evidence>
<dbReference type="FunFam" id="3.30.300.30:FF:000008">
    <property type="entry name" value="2,3-dihydroxybenzoate-AMP ligase"/>
    <property type="match status" value="1"/>
</dbReference>
<protein>
    <recommendedName>
        <fullName evidence="5">Long-chain-fatty-acid--CoA ligase FadD13</fullName>
        <ecNumber evidence="3">6.2.1.3</ecNumber>
    </recommendedName>
    <alternativeName>
        <fullName evidence="6">Fatty acyl-CoA ligase</fullName>
    </alternativeName>
    <alternativeName>
        <fullName evidence="8">Fatty acyl-CoA synthetase</fullName>
    </alternativeName>
    <alternativeName>
        <fullName evidence="7">Very-long-chain fatty-acyl-CoA synthetase</fullName>
    </alternativeName>
</protein>
<evidence type="ECO:0000313" key="12">
    <source>
        <dbReference type="Proteomes" id="UP000094243"/>
    </source>
</evidence>
<evidence type="ECO:0000256" key="6">
    <source>
        <dbReference type="ARBA" id="ARBA00076959"/>
    </source>
</evidence>
<dbReference type="AlphaFoldDB" id="A0A1E3RMK1"/>
<keyword evidence="2 11" id="KW-0436">Ligase</keyword>
<dbReference type="InterPro" id="IPR025110">
    <property type="entry name" value="AMP-bd_C"/>
</dbReference>
<reference evidence="12" key="1">
    <citation type="submission" date="2016-09" db="EMBL/GenBank/DDBJ databases">
        <authorList>
            <person name="Greninger A.L."/>
            <person name="Jerome K.R."/>
            <person name="Mcnair B."/>
            <person name="Wallis C."/>
            <person name="Fang F."/>
        </authorList>
    </citation>
    <scope>NUCLEOTIDE SEQUENCE [LARGE SCALE GENOMIC DNA]</scope>
    <source>
        <strain evidence="12">M7</strain>
    </source>
</reference>
<dbReference type="InterPro" id="IPR042099">
    <property type="entry name" value="ANL_N_sf"/>
</dbReference>